<accession>A0ABY9P4Y8</accession>
<proteinExistence type="predicted"/>
<organism evidence="1 2">
    <name type="scientific">Lysobacter yananisis</name>
    <dbReference type="NCBI Taxonomy" id="1003114"/>
    <lineage>
        <taxon>Bacteria</taxon>
        <taxon>Pseudomonadati</taxon>
        <taxon>Pseudomonadota</taxon>
        <taxon>Gammaproteobacteria</taxon>
        <taxon>Lysobacterales</taxon>
        <taxon>Lysobacteraceae</taxon>
        <taxon>Lysobacter</taxon>
    </lineage>
</organism>
<dbReference type="Proteomes" id="UP001229313">
    <property type="component" value="Chromosome"/>
</dbReference>
<reference evidence="1 2" key="1">
    <citation type="submission" date="2023-08" db="EMBL/GenBank/DDBJ databases">
        <title>The whole genome sequence of Lysobacter yananisis.</title>
        <authorList>
            <person name="Sun H."/>
        </authorList>
    </citation>
    <scope>NUCLEOTIDE SEQUENCE [LARGE SCALE GENOMIC DNA]</scope>
    <source>
        <strain evidence="1 2">SNNU513</strain>
    </source>
</reference>
<evidence type="ECO:0000313" key="1">
    <source>
        <dbReference type="EMBL" id="WMT01408.1"/>
    </source>
</evidence>
<evidence type="ECO:0000313" key="2">
    <source>
        <dbReference type="Proteomes" id="UP001229313"/>
    </source>
</evidence>
<dbReference type="RefSeq" id="WP_309150853.1">
    <property type="nucleotide sequence ID" value="NZ_CP133568.1"/>
</dbReference>
<sequence length="485" mass="54237">MPDAEINVRDVDFGRLDAESDRNLHNYFVDTGVIERIGKGQKQFIIGRKGSGKTALFQQPGKAISGSHVVNLEFSDYAWESHKAIAELGLPLENAYTASWIFTFLVSACRKWMTSVDETVAKKAKKTYLDIYGAEGGGGGLLDILFDRFKRVRKLEGPAAGDLVKLGAIEIEGVPEGAHLAFAANAWNRKLIELADELFKTKPISIFVDRLDDGWDASAEMKAMLAGAIKAARSLNLRYAAARPPAIVLFLRSDIYAHLEFNDKNKIGADIEHVVWDQNALLDIANARIARSIPVKKSEAWAAVFSDKQMRQRAYISNYILKRTMLRPRDLIAFCIYCKEAAVANGHTKVEPEDVYDAEVQYSKHVYDELVDEMHKQVPYHETIFRALNKIGYSRFNFATWEKALTEVGANGADSMHSLKLLFEYAVVGVPRVGGKGGGSKYEFIYQNRFLEPRFDGDIVVHPALRKHLNLKDAMPADADQADED</sequence>
<keyword evidence="2" id="KW-1185">Reference proteome</keyword>
<gene>
    <name evidence="1" type="ORF">RDV84_15595</name>
</gene>
<dbReference type="EMBL" id="CP133568">
    <property type="protein sequence ID" value="WMT01408.1"/>
    <property type="molecule type" value="Genomic_DNA"/>
</dbReference>
<dbReference type="InterPro" id="IPR059206">
    <property type="entry name" value="Sll1717-like"/>
</dbReference>
<evidence type="ECO:0008006" key="3">
    <source>
        <dbReference type="Google" id="ProtNLM"/>
    </source>
</evidence>
<protein>
    <recommendedName>
        <fullName evidence="3">ATP-binding protein</fullName>
    </recommendedName>
</protein>
<name>A0ABY9P4Y8_9GAMM</name>
<dbReference type="NCBIfam" id="NF047389">
    <property type="entry name" value="ATPase_Sll1717"/>
    <property type="match status" value="1"/>
</dbReference>